<reference evidence="3" key="1">
    <citation type="journal article" date="2020" name="Nature">
        <title>Giant virus diversity and host interactions through global metagenomics.</title>
        <authorList>
            <person name="Schulz F."/>
            <person name="Roux S."/>
            <person name="Paez-Espino D."/>
            <person name="Jungbluth S."/>
            <person name="Walsh D.A."/>
            <person name="Denef V.J."/>
            <person name="McMahon K.D."/>
            <person name="Konstantinidis K.T."/>
            <person name="Eloe-Fadrosh E.A."/>
            <person name="Kyrpides N.C."/>
            <person name="Woyke T."/>
        </authorList>
    </citation>
    <scope>NUCLEOTIDE SEQUENCE</scope>
    <source>
        <strain evidence="3">GVMAG-M-3300024261-37</strain>
    </source>
</reference>
<dbReference type="SMART" id="SM00355">
    <property type="entry name" value="ZnF_C2H2"/>
    <property type="match status" value="2"/>
</dbReference>
<sequence>MSTDEKTPYHKKIYNCENCDFNTTNKKDYKRHLNSKKHNRGGTKKSPFFENKDICFRCDKCNNVYKYRSGLARHFKKCEKHSKGSIIEIHGKIWGKKSVPVLYPKNDTDFLPQASGEEKLENKELEKAKLKIVDLELKLKSKEIGTLKKELLHKDEIIDIYKKQAKEGKHITYNNCNNKNLTVNVYLTEHCKNAMNLTDFVKQIQVQLEDVMYQKDFGAVAGIQNILQKQLGNLAPTDRPIHCTDEKRMQFYVKEDDKWEKDIGDKAAQDIRTEIKNKSVSAMKEWEDANPYFADKPKLQDEYNKIIHGILEGYGDKKKFAKQIQEVKKRVASMVRIQDAMKDEIVDK</sequence>
<protein>
    <recommendedName>
        <fullName evidence="2">C2H2-type domain-containing protein</fullName>
    </recommendedName>
</protein>
<dbReference type="EMBL" id="MN740234">
    <property type="protein sequence ID" value="QHT95094.1"/>
    <property type="molecule type" value="Genomic_DNA"/>
</dbReference>
<dbReference type="InterPro" id="IPR013087">
    <property type="entry name" value="Znf_C2H2_type"/>
</dbReference>
<evidence type="ECO:0000313" key="3">
    <source>
        <dbReference type="EMBL" id="QHT95094.1"/>
    </source>
</evidence>
<evidence type="ECO:0000256" key="1">
    <source>
        <dbReference type="SAM" id="Coils"/>
    </source>
</evidence>
<feature type="domain" description="C2H2-type" evidence="2">
    <location>
        <begin position="56"/>
        <end position="82"/>
    </location>
</feature>
<keyword evidence="1" id="KW-0175">Coiled coil</keyword>
<proteinExistence type="predicted"/>
<evidence type="ECO:0000259" key="2">
    <source>
        <dbReference type="PROSITE" id="PS50157"/>
    </source>
</evidence>
<name>A0A6C0IPF9_9ZZZZ</name>
<organism evidence="3">
    <name type="scientific">viral metagenome</name>
    <dbReference type="NCBI Taxonomy" id="1070528"/>
    <lineage>
        <taxon>unclassified sequences</taxon>
        <taxon>metagenomes</taxon>
        <taxon>organismal metagenomes</taxon>
    </lineage>
</organism>
<dbReference type="PROSITE" id="PS50157">
    <property type="entry name" value="ZINC_FINGER_C2H2_2"/>
    <property type="match status" value="1"/>
</dbReference>
<dbReference type="AlphaFoldDB" id="A0A6C0IPF9"/>
<dbReference type="SUPFAM" id="SSF57667">
    <property type="entry name" value="beta-beta-alpha zinc fingers"/>
    <property type="match status" value="1"/>
</dbReference>
<accession>A0A6C0IPF9</accession>
<dbReference type="Gene3D" id="3.30.160.60">
    <property type="entry name" value="Classic Zinc Finger"/>
    <property type="match status" value="1"/>
</dbReference>
<dbReference type="InterPro" id="IPR036236">
    <property type="entry name" value="Znf_C2H2_sf"/>
</dbReference>
<feature type="coiled-coil region" evidence="1">
    <location>
        <begin position="118"/>
        <end position="145"/>
    </location>
</feature>